<protein>
    <submittedName>
        <fullName evidence="2">Uncharacterized protein</fullName>
    </submittedName>
</protein>
<feature type="transmembrane region" description="Helical" evidence="1">
    <location>
        <begin position="68"/>
        <end position="85"/>
    </location>
</feature>
<dbReference type="AlphaFoldDB" id="A0A2N6SDJ2"/>
<feature type="transmembrane region" description="Helical" evidence="1">
    <location>
        <begin position="155"/>
        <end position="170"/>
    </location>
</feature>
<evidence type="ECO:0000313" key="5">
    <source>
        <dbReference type="Proteomes" id="UP000427636"/>
    </source>
</evidence>
<organism evidence="2 4">
    <name type="scientific">Gemella sanguinis</name>
    <dbReference type="NCBI Taxonomy" id="84135"/>
    <lineage>
        <taxon>Bacteria</taxon>
        <taxon>Bacillati</taxon>
        <taxon>Bacillota</taxon>
        <taxon>Bacilli</taxon>
        <taxon>Bacillales</taxon>
        <taxon>Gemellaceae</taxon>
        <taxon>Gemella</taxon>
    </lineage>
</organism>
<dbReference type="Proteomes" id="UP000235670">
    <property type="component" value="Unassembled WGS sequence"/>
</dbReference>
<feature type="transmembrane region" description="Helical" evidence="1">
    <location>
        <begin position="123"/>
        <end position="143"/>
    </location>
</feature>
<evidence type="ECO:0000256" key="1">
    <source>
        <dbReference type="SAM" id="Phobius"/>
    </source>
</evidence>
<keyword evidence="1" id="KW-0472">Membrane</keyword>
<keyword evidence="5" id="KW-1185">Reference proteome</keyword>
<dbReference type="GeneID" id="84802962"/>
<dbReference type="RefSeq" id="WP_006363502.1">
    <property type="nucleotide sequence ID" value="NZ_CAUUTG010000010.1"/>
</dbReference>
<feature type="transmembrane region" description="Helical" evidence="1">
    <location>
        <begin position="91"/>
        <end position="116"/>
    </location>
</feature>
<dbReference type="Proteomes" id="UP000427636">
    <property type="component" value="Chromosome"/>
</dbReference>
<keyword evidence="1" id="KW-0812">Transmembrane</keyword>
<proteinExistence type="predicted"/>
<evidence type="ECO:0000313" key="3">
    <source>
        <dbReference type="EMBL" id="QGS07992.1"/>
    </source>
</evidence>
<keyword evidence="1" id="KW-1133">Transmembrane helix</keyword>
<dbReference type="OrthoDB" id="2989172at2"/>
<feature type="transmembrane region" description="Helical" evidence="1">
    <location>
        <begin position="36"/>
        <end position="56"/>
    </location>
</feature>
<feature type="transmembrane region" description="Helical" evidence="1">
    <location>
        <begin position="12"/>
        <end position="30"/>
    </location>
</feature>
<sequence>MTILKRNNFVATLIYVLFYFSPILANPFAYLNIMEAAVLALLVYGCSYLHYIYFYTTKSKLSIQTKNTIITIIVLLIAAMIYFDFIKFPVIFNIIINRYLAVILLVLLLGLLIFFARKIKSSFVFFLLFSPQIIQGILMRTSYSATIFYVNNPNFNIYIILAILFGYYIYNGRKNK</sequence>
<reference evidence="3 5" key="2">
    <citation type="submission" date="2019-11" db="EMBL/GenBank/DDBJ databases">
        <title>FDA dAtabase for Regulatory Grade micrObial Sequences (FDA-ARGOS): Supporting development and validation of Infectious Disease Dx tests.</title>
        <authorList>
            <person name="Turner S."/>
            <person name="Byrd R."/>
            <person name="Tallon L."/>
            <person name="Sadzewicz L."/>
            <person name="Vavikolanu K."/>
            <person name="Mehta A."/>
            <person name="Aluvathingal J."/>
            <person name="Nadendla S."/>
            <person name="Myers T."/>
            <person name="Yan Y."/>
            <person name="Sichtig H."/>
        </authorList>
    </citation>
    <scope>NUCLEOTIDE SEQUENCE [LARGE SCALE GENOMIC DNA]</scope>
    <source>
        <strain evidence="3 5">FDAARGOS_742</strain>
    </source>
</reference>
<dbReference type="EMBL" id="CP046313">
    <property type="protein sequence ID" value="QGS07992.1"/>
    <property type="molecule type" value="Genomic_DNA"/>
</dbReference>
<evidence type="ECO:0000313" key="4">
    <source>
        <dbReference type="Proteomes" id="UP000235670"/>
    </source>
</evidence>
<evidence type="ECO:0000313" key="2">
    <source>
        <dbReference type="EMBL" id="PMC52025.1"/>
    </source>
</evidence>
<dbReference type="EMBL" id="PNGT01000008">
    <property type="protein sequence ID" value="PMC52025.1"/>
    <property type="molecule type" value="Genomic_DNA"/>
</dbReference>
<accession>A0A2N6SDJ2</accession>
<dbReference type="STRING" id="84135.GCA_001052115_00890"/>
<gene>
    <name evidence="2" type="ORF">CJ218_07430</name>
    <name evidence="3" type="ORF">FOC50_06830</name>
</gene>
<reference evidence="2 4" key="1">
    <citation type="submission" date="2017-09" db="EMBL/GenBank/DDBJ databases">
        <title>Bacterial strain isolated from the female urinary microbiota.</title>
        <authorList>
            <person name="Thomas-White K."/>
            <person name="Kumar N."/>
            <person name="Forster S."/>
            <person name="Putonti C."/>
            <person name="Lawley T."/>
            <person name="Wolfe A.J."/>
        </authorList>
    </citation>
    <scope>NUCLEOTIDE SEQUENCE [LARGE SCALE GENOMIC DNA]</scope>
    <source>
        <strain evidence="2 4">UMB0186</strain>
    </source>
</reference>
<name>A0A2N6SDJ2_9BACL</name>